<dbReference type="STRING" id="1160497.A0A1L9VNB9"/>
<dbReference type="GeneID" id="34465930"/>
<evidence type="ECO:0008006" key="3">
    <source>
        <dbReference type="Google" id="ProtNLM"/>
    </source>
</evidence>
<organism evidence="1 2">
    <name type="scientific">Aspergillus glaucus CBS 516.65</name>
    <dbReference type="NCBI Taxonomy" id="1160497"/>
    <lineage>
        <taxon>Eukaryota</taxon>
        <taxon>Fungi</taxon>
        <taxon>Dikarya</taxon>
        <taxon>Ascomycota</taxon>
        <taxon>Pezizomycotina</taxon>
        <taxon>Eurotiomycetes</taxon>
        <taxon>Eurotiomycetidae</taxon>
        <taxon>Eurotiales</taxon>
        <taxon>Aspergillaceae</taxon>
        <taxon>Aspergillus</taxon>
        <taxon>Aspergillus subgen. Aspergillus</taxon>
    </lineage>
</organism>
<evidence type="ECO:0000313" key="2">
    <source>
        <dbReference type="Proteomes" id="UP000184300"/>
    </source>
</evidence>
<dbReference type="VEuPathDB" id="FungiDB:ASPGLDRAFT_73358"/>
<name>A0A1L9VNB9_ASPGL</name>
<evidence type="ECO:0000313" key="1">
    <source>
        <dbReference type="EMBL" id="OJJ85370.1"/>
    </source>
</evidence>
<dbReference type="OrthoDB" id="540004at2759"/>
<dbReference type="EMBL" id="KV878894">
    <property type="protein sequence ID" value="OJJ85370.1"/>
    <property type="molecule type" value="Genomic_DNA"/>
</dbReference>
<protein>
    <recommendedName>
        <fullName evidence="3">Methyltransferase type 11 domain-containing protein</fullName>
    </recommendedName>
</protein>
<dbReference type="PANTHER" id="PTHR45036:SF1">
    <property type="entry name" value="METHYLTRANSFERASE LIKE 7A"/>
    <property type="match status" value="1"/>
</dbReference>
<gene>
    <name evidence="1" type="ORF">ASPGLDRAFT_73358</name>
</gene>
<dbReference type="PANTHER" id="PTHR45036">
    <property type="entry name" value="METHYLTRANSFERASE LIKE 7B"/>
    <property type="match status" value="1"/>
</dbReference>
<dbReference type="InterPro" id="IPR052356">
    <property type="entry name" value="Thiol_S-MT"/>
</dbReference>
<dbReference type="Proteomes" id="UP000184300">
    <property type="component" value="Unassembled WGS sequence"/>
</dbReference>
<proteinExistence type="predicted"/>
<dbReference type="CDD" id="cd02440">
    <property type="entry name" value="AdoMet_MTases"/>
    <property type="match status" value="1"/>
</dbReference>
<dbReference type="Gene3D" id="3.40.50.150">
    <property type="entry name" value="Vaccinia Virus protein VP39"/>
    <property type="match status" value="1"/>
</dbReference>
<dbReference type="SUPFAM" id="SSF53335">
    <property type="entry name" value="S-adenosyl-L-methionine-dependent methyltransferases"/>
    <property type="match status" value="1"/>
</dbReference>
<reference evidence="2" key="1">
    <citation type="journal article" date="2017" name="Genome Biol.">
        <title>Comparative genomics reveals high biological diversity and specific adaptations in the industrially and medically important fungal genus Aspergillus.</title>
        <authorList>
            <person name="de Vries R.P."/>
            <person name="Riley R."/>
            <person name="Wiebenga A."/>
            <person name="Aguilar-Osorio G."/>
            <person name="Amillis S."/>
            <person name="Uchima C.A."/>
            <person name="Anderluh G."/>
            <person name="Asadollahi M."/>
            <person name="Askin M."/>
            <person name="Barry K."/>
            <person name="Battaglia E."/>
            <person name="Bayram O."/>
            <person name="Benocci T."/>
            <person name="Braus-Stromeyer S.A."/>
            <person name="Caldana C."/>
            <person name="Canovas D."/>
            <person name="Cerqueira G.C."/>
            <person name="Chen F."/>
            <person name="Chen W."/>
            <person name="Choi C."/>
            <person name="Clum A."/>
            <person name="Dos Santos R.A."/>
            <person name="Damasio A.R."/>
            <person name="Diallinas G."/>
            <person name="Emri T."/>
            <person name="Fekete E."/>
            <person name="Flipphi M."/>
            <person name="Freyberg S."/>
            <person name="Gallo A."/>
            <person name="Gournas C."/>
            <person name="Habgood R."/>
            <person name="Hainaut M."/>
            <person name="Harispe M.L."/>
            <person name="Henrissat B."/>
            <person name="Hilden K.S."/>
            <person name="Hope R."/>
            <person name="Hossain A."/>
            <person name="Karabika E."/>
            <person name="Karaffa L."/>
            <person name="Karanyi Z."/>
            <person name="Krasevec N."/>
            <person name="Kuo A."/>
            <person name="Kusch H."/>
            <person name="LaButti K."/>
            <person name="Lagendijk E.L."/>
            <person name="Lapidus A."/>
            <person name="Levasseur A."/>
            <person name="Lindquist E."/>
            <person name="Lipzen A."/>
            <person name="Logrieco A.F."/>
            <person name="MacCabe A."/>
            <person name="Maekelae M.R."/>
            <person name="Malavazi I."/>
            <person name="Melin P."/>
            <person name="Meyer V."/>
            <person name="Mielnichuk N."/>
            <person name="Miskei M."/>
            <person name="Molnar A.P."/>
            <person name="Mule G."/>
            <person name="Ngan C.Y."/>
            <person name="Orejas M."/>
            <person name="Orosz E."/>
            <person name="Ouedraogo J.P."/>
            <person name="Overkamp K.M."/>
            <person name="Park H.-S."/>
            <person name="Perrone G."/>
            <person name="Piumi F."/>
            <person name="Punt P.J."/>
            <person name="Ram A.F."/>
            <person name="Ramon A."/>
            <person name="Rauscher S."/>
            <person name="Record E."/>
            <person name="Riano-Pachon D.M."/>
            <person name="Robert V."/>
            <person name="Roehrig J."/>
            <person name="Ruller R."/>
            <person name="Salamov A."/>
            <person name="Salih N.S."/>
            <person name="Samson R.A."/>
            <person name="Sandor E."/>
            <person name="Sanguinetti M."/>
            <person name="Schuetze T."/>
            <person name="Sepcic K."/>
            <person name="Shelest E."/>
            <person name="Sherlock G."/>
            <person name="Sophianopoulou V."/>
            <person name="Squina F.M."/>
            <person name="Sun H."/>
            <person name="Susca A."/>
            <person name="Todd R.B."/>
            <person name="Tsang A."/>
            <person name="Unkles S.E."/>
            <person name="van de Wiele N."/>
            <person name="van Rossen-Uffink D."/>
            <person name="Oliveira J.V."/>
            <person name="Vesth T.C."/>
            <person name="Visser J."/>
            <person name="Yu J.-H."/>
            <person name="Zhou M."/>
            <person name="Andersen M.R."/>
            <person name="Archer D.B."/>
            <person name="Baker S.E."/>
            <person name="Benoit I."/>
            <person name="Brakhage A.A."/>
            <person name="Braus G.H."/>
            <person name="Fischer R."/>
            <person name="Frisvad J.C."/>
            <person name="Goldman G.H."/>
            <person name="Houbraken J."/>
            <person name="Oakley B."/>
            <person name="Pocsi I."/>
            <person name="Scazzocchio C."/>
            <person name="Seiboth B."/>
            <person name="vanKuyk P.A."/>
            <person name="Wortman J."/>
            <person name="Dyer P.S."/>
            <person name="Grigoriev I.V."/>
        </authorList>
    </citation>
    <scope>NUCLEOTIDE SEQUENCE [LARGE SCALE GENOMIC DNA]</scope>
    <source>
        <strain evidence="2">CBS 516.65</strain>
    </source>
</reference>
<dbReference type="AlphaFoldDB" id="A0A1L9VNB9"/>
<dbReference type="InterPro" id="IPR029063">
    <property type="entry name" value="SAM-dependent_MTases_sf"/>
</dbReference>
<accession>A0A1L9VNB9</accession>
<dbReference type="Pfam" id="PF13489">
    <property type="entry name" value="Methyltransf_23"/>
    <property type="match status" value="1"/>
</dbReference>
<dbReference type="RefSeq" id="XP_022402068.1">
    <property type="nucleotide sequence ID" value="XM_022549670.1"/>
</dbReference>
<sequence>MSTPSTKDRILSLVEPAVILSMAVKAYIRILLESITNGQISTLLTHPQTLRDEGFSRFWLGFSSSPTRSNPAQLEGSAALIPPLLARVSGTVLDVGPGTGTQMPYLSARREYVKGIYGAEPCKGLHGELRANASKEGLDGKYHVLGCGVSAGELVPELRREGLLRDMDGDVGAEQSMQLVKEKGGIFDTIICVRVLCSVPDLEQRARELYTLLKPGGQLLVAEHVVNPWQTPKGSLAARMAQGVYELLGWQWFMGDCCMVRDTEGALRRAAEGDGGWEVVDVERSFGWSALPYVSGVWVKK</sequence>
<keyword evidence="2" id="KW-1185">Reference proteome</keyword>